<reference evidence="2" key="1">
    <citation type="submission" date="2018-06" db="EMBL/GenBank/DDBJ databases">
        <authorList>
            <person name="Zhirakovskaya E."/>
        </authorList>
    </citation>
    <scope>NUCLEOTIDE SEQUENCE</scope>
</reference>
<keyword evidence="2" id="KW-0687">Ribonucleoprotein</keyword>
<dbReference type="Gene3D" id="3.40.50.1220">
    <property type="entry name" value="TPP-binding domain"/>
    <property type="match status" value="1"/>
</dbReference>
<dbReference type="InterPro" id="IPR029035">
    <property type="entry name" value="DHS-like_NAD/FAD-binding_dom"/>
</dbReference>
<feature type="non-terminal residue" evidence="2">
    <location>
        <position position="830"/>
    </location>
</feature>
<name>A0A3B1DQH2_9ZZZZ</name>
<dbReference type="Pfam" id="PF13289">
    <property type="entry name" value="SIR2_2"/>
    <property type="match status" value="1"/>
</dbReference>
<dbReference type="AlphaFoldDB" id="A0A3B1DQH2"/>
<organism evidence="2">
    <name type="scientific">hydrothermal vent metagenome</name>
    <dbReference type="NCBI Taxonomy" id="652676"/>
    <lineage>
        <taxon>unclassified sequences</taxon>
        <taxon>metagenomes</taxon>
        <taxon>ecological metagenomes</taxon>
    </lineage>
</organism>
<sequence length="830" mass="94349">MIQCTVTVQNLEVVEVHGVDRYLSIITRATDLMVQSDPVQKFITQIKTELDKGYGFIPLLGAGLSAESGVPLIDEMKGNLAICVRRALGVFSDEEEEKKRRWYPKTDSWPKFSDLRGDEEENVRNLISIKLKSLREKDNYHPEISILQEALGALANWQSTLLFLSRLCKKEEDTKNIKDRPLRLGSPDYSVIDAFLLHATGGKRPTLPHQMLALLAQVMRFDALLSTNFDELIEKAFREAEVPLETVDVHIQTHLPSSRGTEKTRTLVKLHGGRYGLRADYSLDEDPTPEEFRNFDSYFYRDRTGKESTHARNHLLVIGVDANDRRIIELIKHAYAKGKDDQPIKVFWIYFAEDNPAKDLSKKIKNNRTEPKEKCNLCEERKSDCQCDCVFLHHKFTGLLLLQIWQSLTYTLPPRFAIFPSATRISTPPVCLTPEKLNLLDRRIKAGLDETGNQICKYVLSHFEGDLNTENRLLRLANEPGGYGVVSKGAHHYYRALSNFKKCVWLSLENVSGTDELFEYLTDALARAAGITDWMPVVIFNQKEKVISEINRLVEGRHQWVIFLDVRDGAGETMNSASAPKELDNPNGWLDKRKPYSKPTNNDAEEELDDGSRNADDFVHLLTQLAGKECPNINVVLMYHKTHLHLDDDDGTPLEYQGKGDATEGYERFPVTDKTGEIKHYLEAKKTVLEETLNAAGFPQAIEVKDGASHIETAVIQGDLSIASGDEKYSHNLASKNAIAWIKEGKAWNEEKRTFLAKKVGSKKKAVEIKKRAYFMLGLCCIQRTRYPAVLLSRAFHPPKNYDQKEDPKEDLKEDLKDISKDVDAWITDL</sequence>
<feature type="region of interest" description="Disordered" evidence="1">
    <location>
        <begin position="574"/>
        <end position="612"/>
    </location>
</feature>
<gene>
    <name evidence="2" type="ORF">MNBD_PLANCTO02-2467</name>
</gene>
<dbReference type="EMBL" id="UOGL01000180">
    <property type="protein sequence ID" value="VAX38328.1"/>
    <property type="molecule type" value="Genomic_DNA"/>
</dbReference>
<dbReference type="GO" id="GO:0005840">
    <property type="term" value="C:ribosome"/>
    <property type="evidence" value="ECO:0007669"/>
    <property type="project" value="UniProtKB-KW"/>
</dbReference>
<keyword evidence="2" id="KW-0689">Ribosomal protein</keyword>
<accession>A0A3B1DQH2</accession>
<evidence type="ECO:0000313" key="2">
    <source>
        <dbReference type="EMBL" id="VAX38328.1"/>
    </source>
</evidence>
<proteinExistence type="predicted"/>
<protein>
    <submittedName>
        <fullName evidence="2">LSU ribosomal protein L3p (L3e)</fullName>
    </submittedName>
</protein>
<evidence type="ECO:0000256" key="1">
    <source>
        <dbReference type="SAM" id="MobiDB-lite"/>
    </source>
</evidence>
<dbReference type="SUPFAM" id="SSF52467">
    <property type="entry name" value="DHS-like NAD/FAD-binding domain"/>
    <property type="match status" value="1"/>
</dbReference>